<evidence type="ECO:0000313" key="3">
    <source>
        <dbReference type="Proteomes" id="UP000594118"/>
    </source>
</evidence>
<dbReference type="PANTHER" id="PTHR39328">
    <property type="entry name" value="BLL2871 PROTEIN"/>
    <property type="match status" value="1"/>
</dbReference>
<gene>
    <name evidence="2" type="ORF">F3W81_09250</name>
</gene>
<dbReference type="RefSeq" id="WP_193083298.1">
    <property type="nucleotide sequence ID" value="NZ_CP045201.1"/>
</dbReference>
<evidence type="ECO:0000313" key="2">
    <source>
        <dbReference type="EMBL" id="QOL80982.1"/>
    </source>
</evidence>
<name>A0A7L9WM16_9RHOB</name>
<proteinExistence type="predicted"/>
<dbReference type="InterPro" id="IPR010430">
    <property type="entry name" value="DUF1028"/>
</dbReference>
<accession>A0A7L9WM16</accession>
<dbReference type="KEGG" id="pshq:F3W81_09250"/>
<keyword evidence="3" id="KW-1185">Reference proteome</keyword>
<sequence>MTFSILARDAETGMLGGAAATGSLCVGGWVLRGRVEAGLSASQGTAPSTLWGEATLDEMQSGASAAQAVSRVTTPDTGRAHRQLAALDTHGGTAAFTGDASVPACASRSAERVIVTGNMLTSESVLDATLEAYVSATGSMAERLLQALQAGEAAGSDSRGLMSAALLCLGPDMPPLSLRIDYSETPLRDLTALYARATARPYADWSQLVPTRQAPFRAPSEQDLQRLGAATPTTD</sequence>
<dbReference type="SUPFAM" id="SSF56235">
    <property type="entry name" value="N-terminal nucleophile aminohydrolases (Ntn hydrolases)"/>
    <property type="match status" value="1"/>
</dbReference>
<dbReference type="Pfam" id="PF06267">
    <property type="entry name" value="DUF1028"/>
    <property type="match status" value="1"/>
</dbReference>
<dbReference type="EMBL" id="CP045201">
    <property type="protein sequence ID" value="QOL80982.1"/>
    <property type="molecule type" value="Genomic_DNA"/>
</dbReference>
<dbReference type="PANTHER" id="PTHR39328:SF1">
    <property type="entry name" value="BLL2871 PROTEIN"/>
    <property type="match status" value="1"/>
</dbReference>
<organism evidence="2 3">
    <name type="scientific">Pseudooceanicola spongiae</name>
    <dbReference type="NCBI Taxonomy" id="2613965"/>
    <lineage>
        <taxon>Bacteria</taxon>
        <taxon>Pseudomonadati</taxon>
        <taxon>Pseudomonadota</taxon>
        <taxon>Alphaproteobacteria</taxon>
        <taxon>Rhodobacterales</taxon>
        <taxon>Paracoccaceae</taxon>
        <taxon>Pseudooceanicola</taxon>
    </lineage>
</organism>
<evidence type="ECO:0000256" key="1">
    <source>
        <dbReference type="SAM" id="MobiDB-lite"/>
    </source>
</evidence>
<dbReference type="InterPro" id="IPR029055">
    <property type="entry name" value="Ntn_hydrolases_N"/>
</dbReference>
<reference evidence="2 3" key="1">
    <citation type="submission" date="2019-10" db="EMBL/GenBank/DDBJ databases">
        <title>Pseudopuniceibacterium sp. HQ09 islated from Antarctica.</title>
        <authorList>
            <person name="Liao L."/>
            <person name="Su S."/>
            <person name="Chen B."/>
            <person name="Yu Y."/>
        </authorList>
    </citation>
    <scope>NUCLEOTIDE SEQUENCE [LARGE SCALE GENOMIC DNA]</scope>
    <source>
        <strain evidence="2 3">HQ09</strain>
    </source>
</reference>
<protein>
    <submittedName>
        <fullName evidence="2">DUF1028 domain-containing protein</fullName>
    </submittedName>
</protein>
<feature type="region of interest" description="Disordered" evidence="1">
    <location>
        <begin position="214"/>
        <end position="235"/>
    </location>
</feature>
<dbReference type="Gene3D" id="3.60.20.10">
    <property type="entry name" value="Glutamine Phosphoribosylpyrophosphate, subunit 1, domain 1"/>
    <property type="match status" value="1"/>
</dbReference>
<dbReference type="AlphaFoldDB" id="A0A7L9WM16"/>
<dbReference type="Proteomes" id="UP000594118">
    <property type="component" value="Chromosome"/>
</dbReference>